<dbReference type="EMBL" id="LXZO01000044">
    <property type="protein sequence ID" value="PAY49212.1"/>
    <property type="molecule type" value="Genomic_DNA"/>
</dbReference>
<reference evidence="1 2" key="1">
    <citation type="submission" date="2016-05" db="EMBL/GenBank/DDBJ databases">
        <authorList>
            <person name="Lee J.-Y."/>
            <person name="Kim E.B."/>
            <person name="Choi Y.-J."/>
        </authorList>
    </citation>
    <scope>NUCLEOTIDE SEQUENCE [LARGE SCALE GENOMIC DNA]</scope>
    <source>
        <strain evidence="1 2">KLA006</strain>
    </source>
</reference>
<evidence type="ECO:0000313" key="2">
    <source>
        <dbReference type="Proteomes" id="UP000218139"/>
    </source>
</evidence>
<proteinExistence type="predicted"/>
<name>A0A9X6XLL5_9LACO</name>
<dbReference type="RefSeq" id="WP_086200843.1">
    <property type="nucleotide sequence ID" value="NZ_JBQHSN010000047.1"/>
</dbReference>
<sequence length="106" mass="12105">MYVQLSELLNVKRKNSVLRSVFVTNQRIDGILVVEVEPYDKTGDNALNTTPSRYVDALKTISKAVKKYFDGKEKEVWINVYCDAYGANENIFKVNEGDFISQIYTA</sequence>
<gene>
    <name evidence="1" type="ORF">A8C52_04530</name>
</gene>
<dbReference type="Proteomes" id="UP000218139">
    <property type="component" value="Unassembled WGS sequence"/>
</dbReference>
<accession>A0A9X6XLL5</accession>
<evidence type="ECO:0000313" key="1">
    <source>
        <dbReference type="EMBL" id="PAY49212.1"/>
    </source>
</evidence>
<dbReference type="AlphaFoldDB" id="A0A9X6XLL5"/>
<organism evidence="1 2">
    <name type="scientific">Ligilactobacillus salivarius</name>
    <dbReference type="NCBI Taxonomy" id="1624"/>
    <lineage>
        <taxon>Bacteria</taxon>
        <taxon>Bacillati</taxon>
        <taxon>Bacillota</taxon>
        <taxon>Bacilli</taxon>
        <taxon>Lactobacillales</taxon>
        <taxon>Lactobacillaceae</taxon>
        <taxon>Ligilactobacillus</taxon>
    </lineage>
</organism>
<protein>
    <submittedName>
        <fullName evidence="1">Uncharacterized protein</fullName>
    </submittedName>
</protein>
<comment type="caution">
    <text evidence="1">The sequence shown here is derived from an EMBL/GenBank/DDBJ whole genome shotgun (WGS) entry which is preliminary data.</text>
</comment>